<keyword evidence="1" id="KW-0472">Membrane</keyword>
<evidence type="ECO:0000313" key="2">
    <source>
        <dbReference type="EMBL" id="AYV84412.1"/>
    </source>
</evidence>
<organism evidence="2">
    <name type="scientific">Hyperionvirus sp</name>
    <dbReference type="NCBI Taxonomy" id="2487770"/>
    <lineage>
        <taxon>Viruses</taxon>
        <taxon>Varidnaviria</taxon>
        <taxon>Bamfordvirae</taxon>
        <taxon>Nucleocytoviricota</taxon>
        <taxon>Megaviricetes</taxon>
        <taxon>Imitervirales</taxon>
        <taxon>Mimiviridae</taxon>
        <taxon>Klosneuvirinae</taxon>
    </lineage>
</organism>
<protein>
    <submittedName>
        <fullName evidence="2">Uncharacterized protein</fullName>
    </submittedName>
</protein>
<name>A0A3G5ABB5_9VIRU</name>
<feature type="transmembrane region" description="Helical" evidence="1">
    <location>
        <begin position="196"/>
        <end position="216"/>
    </location>
</feature>
<feature type="transmembrane region" description="Helical" evidence="1">
    <location>
        <begin position="158"/>
        <end position="176"/>
    </location>
</feature>
<feature type="transmembrane region" description="Helical" evidence="1">
    <location>
        <begin position="91"/>
        <end position="113"/>
    </location>
</feature>
<feature type="transmembrane region" description="Helical" evidence="1">
    <location>
        <begin position="54"/>
        <end position="79"/>
    </location>
</feature>
<keyword evidence="1" id="KW-0812">Transmembrane</keyword>
<gene>
    <name evidence="2" type="ORF">Hyperionvirus24_34</name>
</gene>
<keyword evidence="1" id="KW-1133">Transmembrane helix</keyword>
<sequence length="248" mass="28979">MVQTLCNSIFCCEKLNCLYFIVLLRNIIRTATIMGEDETFVRNVKNYFLCDKQYYSCIVFSRCWAGIYFLAVICSTTAYSLVIDGSISQDGIFYLLGLLIDYMIWFLFLLSFVNSQMQFGNMDRYVALTKIRLMNLRISLESEYEEVWKRFNKNFEKILWMSLMRILLLTIFVITLDGSLDDRRAAGALFDTESRIAPLCLFGAIVNVMIFYFGWWEKFLIGVNRREDEIMKTVEENERGEGQPAVSV</sequence>
<dbReference type="EMBL" id="MK072406">
    <property type="protein sequence ID" value="AYV84412.1"/>
    <property type="molecule type" value="Genomic_DNA"/>
</dbReference>
<proteinExistence type="predicted"/>
<accession>A0A3G5ABB5</accession>
<evidence type="ECO:0000256" key="1">
    <source>
        <dbReference type="SAM" id="Phobius"/>
    </source>
</evidence>
<reference evidence="2" key="1">
    <citation type="submission" date="2018-10" db="EMBL/GenBank/DDBJ databases">
        <title>Hidden diversity of soil giant viruses.</title>
        <authorList>
            <person name="Schulz F."/>
            <person name="Alteio L."/>
            <person name="Goudeau D."/>
            <person name="Ryan E.M."/>
            <person name="Malmstrom R.R."/>
            <person name="Blanchard J."/>
            <person name="Woyke T."/>
        </authorList>
    </citation>
    <scope>NUCLEOTIDE SEQUENCE</scope>
    <source>
        <strain evidence="2">HYV1</strain>
    </source>
</reference>